<dbReference type="InterPro" id="IPR003346">
    <property type="entry name" value="Transposase_20"/>
</dbReference>
<dbReference type="GO" id="GO:0006313">
    <property type="term" value="P:DNA transposition"/>
    <property type="evidence" value="ECO:0007669"/>
    <property type="project" value="InterPro"/>
</dbReference>
<dbReference type="Pfam" id="PF02371">
    <property type="entry name" value="Transposase_20"/>
    <property type="match status" value="1"/>
</dbReference>
<keyword evidence="1" id="KW-0175">Coiled coil</keyword>
<feature type="domain" description="Transposase IS116/IS110/IS902 C-terminal" evidence="3">
    <location>
        <begin position="238"/>
        <end position="320"/>
    </location>
</feature>
<dbReference type="AlphaFoldDB" id="K6WAZ4"/>
<dbReference type="GO" id="GO:0004803">
    <property type="term" value="F:transposase activity"/>
    <property type="evidence" value="ECO:0007669"/>
    <property type="project" value="InterPro"/>
</dbReference>
<evidence type="ECO:0000256" key="1">
    <source>
        <dbReference type="SAM" id="Coils"/>
    </source>
</evidence>
<dbReference type="Proteomes" id="UP000008363">
    <property type="component" value="Unassembled WGS sequence"/>
</dbReference>
<reference evidence="4 5" key="1">
    <citation type="submission" date="2012-08" db="EMBL/GenBank/DDBJ databases">
        <title>Whole genome shotgun sequence of Gordonia rhizosphera NBRC 16068.</title>
        <authorList>
            <person name="Takarada H."/>
            <person name="Isaki S."/>
            <person name="Hosoyama A."/>
            <person name="Tsuchikane K."/>
            <person name="Katsumata H."/>
            <person name="Baba S."/>
            <person name="Ohji S."/>
            <person name="Yamazaki S."/>
            <person name="Fujita N."/>
        </authorList>
    </citation>
    <scope>NUCLEOTIDE SEQUENCE [LARGE SCALE GENOMIC DNA]</scope>
    <source>
        <strain evidence="4 5">NBRC 16068</strain>
    </source>
</reference>
<dbReference type="PANTHER" id="PTHR33055">
    <property type="entry name" value="TRANSPOSASE FOR INSERTION SEQUENCE ELEMENT IS1111A"/>
    <property type="match status" value="1"/>
</dbReference>
<evidence type="ECO:0000259" key="3">
    <source>
        <dbReference type="Pfam" id="PF02371"/>
    </source>
</evidence>
<sequence length="370" mass="40847">MTSVTDLREMVEVIIGVDTHVYKHVAAAVDARTGAHLDTMTVSADADGYAKVLAFADRHSPARFFAIEGTGIHGAGLTRFLMDEQRGEIVVELDRPERAKRRHGAKTDEIDAVRAAREALARPRLGTPRCGADRDALSTLLSVRRSAVDGAADGARQLFNLSIAAPDMLRERLHVQTDTTQIVSRAAKLRVGQGWDPQTATIARALRELAKRVQTLRAEADDLEKQIKQIVAAWRPDLLDVFGVGPITAAVVLCAWSHPGRIDSREAFAMLAGAAPIPANSGQTTTRYRLNRSGDRQLNRALHTIAVCRMRYDDDTRRYVERRASKEGGNKTRPEIRRCLKTYIARELFTLLENPKHSTQTHPETPAQAA</sequence>
<dbReference type="InterPro" id="IPR002525">
    <property type="entry name" value="Transp_IS110-like_N"/>
</dbReference>
<evidence type="ECO:0000313" key="5">
    <source>
        <dbReference type="Proteomes" id="UP000008363"/>
    </source>
</evidence>
<dbReference type="EMBL" id="BAHC01000058">
    <property type="protein sequence ID" value="GAB89357.1"/>
    <property type="molecule type" value="Genomic_DNA"/>
</dbReference>
<dbReference type="STRING" id="1108045.GORHZ_058_00040"/>
<feature type="coiled-coil region" evidence="1">
    <location>
        <begin position="206"/>
        <end position="233"/>
    </location>
</feature>
<name>K6WAZ4_9ACTN</name>
<organism evidence="4 5">
    <name type="scientific">Gordonia rhizosphera NBRC 16068</name>
    <dbReference type="NCBI Taxonomy" id="1108045"/>
    <lineage>
        <taxon>Bacteria</taxon>
        <taxon>Bacillati</taxon>
        <taxon>Actinomycetota</taxon>
        <taxon>Actinomycetes</taxon>
        <taxon>Mycobacteriales</taxon>
        <taxon>Gordoniaceae</taxon>
        <taxon>Gordonia</taxon>
    </lineage>
</organism>
<dbReference type="Pfam" id="PF01548">
    <property type="entry name" value="DEDD_Tnp_IS110"/>
    <property type="match status" value="1"/>
</dbReference>
<dbReference type="RefSeq" id="WP_006331385.1">
    <property type="nucleotide sequence ID" value="NZ_BAHC01000058.1"/>
</dbReference>
<dbReference type="GO" id="GO:0003677">
    <property type="term" value="F:DNA binding"/>
    <property type="evidence" value="ECO:0007669"/>
    <property type="project" value="InterPro"/>
</dbReference>
<protein>
    <submittedName>
        <fullName evidence="4">Putative transposase</fullName>
    </submittedName>
</protein>
<comment type="caution">
    <text evidence="4">The sequence shown here is derived from an EMBL/GenBank/DDBJ whole genome shotgun (WGS) entry which is preliminary data.</text>
</comment>
<proteinExistence type="predicted"/>
<evidence type="ECO:0000313" key="4">
    <source>
        <dbReference type="EMBL" id="GAB89357.1"/>
    </source>
</evidence>
<dbReference type="InterPro" id="IPR047650">
    <property type="entry name" value="Transpos_IS110"/>
</dbReference>
<gene>
    <name evidence="4" type="ORF">GORHZ_058_00040</name>
</gene>
<dbReference type="PANTHER" id="PTHR33055:SF16">
    <property type="entry name" value="TRANSPOSASE FOR INSERTION SEQUENCE ELEMENT IS1547"/>
    <property type="match status" value="1"/>
</dbReference>
<keyword evidence="5" id="KW-1185">Reference proteome</keyword>
<accession>K6WAZ4</accession>
<dbReference type="eggNOG" id="COG3547">
    <property type="taxonomic scope" value="Bacteria"/>
</dbReference>
<dbReference type="NCBIfam" id="NF033542">
    <property type="entry name" value="transpos_IS110"/>
    <property type="match status" value="1"/>
</dbReference>
<feature type="domain" description="Transposase IS110-like N-terminal" evidence="2">
    <location>
        <begin position="15"/>
        <end position="158"/>
    </location>
</feature>
<evidence type="ECO:0000259" key="2">
    <source>
        <dbReference type="Pfam" id="PF01548"/>
    </source>
</evidence>